<protein>
    <submittedName>
        <fullName evidence="1">Uncharacterized protein</fullName>
    </submittedName>
</protein>
<gene>
    <name evidence="1" type="ORF">HDA39_002966</name>
</gene>
<name>A0A7W9J6W0_9ACTN</name>
<accession>A0A7W9J6W0</accession>
<keyword evidence="2" id="KW-1185">Reference proteome</keyword>
<organism evidence="1 2">
    <name type="scientific">Kribbella italica</name>
    <dbReference type="NCBI Taxonomy" id="1540520"/>
    <lineage>
        <taxon>Bacteria</taxon>
        <taxon>Bacillati</taxon>
        <taxon>Actinomycetota</taxon>
        <taxon>Actinomycetes</taxon>
        <taxon>Propionibacteriales</taxon>
        <taxon>Kribbellaceae</taxon>
        <taxon>Kribbella</taxon>
    </lineage>
</organism>
<dbReference type="Proteomes" id="UP000549971">
    <property type="component" value="Unassembled WGS sequence"/>
</dbReference>
<proteinExistence type="predicted"/>
<dbReference type="AlphaFoldDB" id="A0A7W9J6W0"/>
<evidence type="ECO:0000313" key="1">
    <source>
        <dbReference type="EMBL" id="MBB5836232.1"/>
    </source>
</evidence>
<sequence>MSPVTPGTPDLQLTKPSHQLAATLNSLAASSIPQS</sequence>
<reference evidence="1 2" key="1">
    <citation type="submission" date="2020-08" db="EMBL/GenBank/DDBJ databases">
        <title>Sequencing the genomes of 1000 actinobacteria strains.</title>
        <authorList>
            <person name="Klenk H.-P."/>
        </authorList>
    </citation>
    <scope>NUCLEOTIDE SEQUENCE [LARGE SCALE GENOMIC DNA]</scope>
    <source>
        <strain evidence="1 2">DSM 28967</strain>
    </source>
</reference>
<comment type="caution">
    <text evidence="1">The sequence shown here is derived from an EMBL/GenBank/DDBJ whole genome shotgun (WGS) entry which is preliminary data.</text>
</comment>
<evidence type="ECO:0000313" key="2">
    <source>
        <dbReference type="Proteomes" id="UP000549971"/>
    </source>
</evidence>
<dbReference type="EMBL" id="JACHMY010000001">
    <property type="protein sequence ID" value="MBB5836232.1"/>
    <property type="molecule type" value="Genomic_DNA"/>
</dbReference>